<evidence type="ECO:0000259" key="6">
    <source>
        <dbReference type="Pfam" id="PF17802"/>
    </source>
</evidence>
<evidence type="ECO:0000256" key="2">
    <source>
        <dbReference type="ARBA" id="ARBA00022525"/>
    </source>
</evidence>
<feature type="chain" id="PRO_5046475182" evidence="5">
    <location>
        <begin position="32"/>
        <end position="1457"/>
    </location>
</feature>
<dbReference type="PANTHER" id="PTHR36108:SF13">
    <property type="entry name" value="COLOSSIN-B-RELATED"/>
    <property type="match status" value="1"/>
</dbReference>
<sequence length="1457" mass="162971">MKHRKHRWLAGTLAFLLSCSALIPSENAVFAASKGRIAESETNVIKEEKGDENEKQITAETLTIEQGESFEIEKDFTGLALKKGEKAVFMDVVSEDGQGFFADRPGTYLATYLVTPEKGACYELTRKIVVRPREPENKRADRNQKSSKEDTEESDPDPEPVLTEAPEVPENAENLKLDVSAENASFLSVVPETMTENRSVNVNLVVGERLPYPSNLGNYSTTYFTVNGHVAYCLESAKSSPPSSDYVANIFESNLALQKVLYYGYGGPGDITGSYMPSFDWKLKYIFTHIAASYAYCGTDGFYGCTFESVKASGLWDYIQYLNGLEAPPKAAIDLTPTSTKAYESNGVQRTEEFRLQGDHRNYITLNLPENVTYHSGGSTKNGNVKIPGGTNFYFSAPMTVTGTWNSGSLAGKMGTQWKTLVVSTGGSTQDIGYGTFFEEESDSVSFEVKWMDYAKVKVMKKDNVTNVNLAGAVFGIYSDKECTKLITEMPATNEKGETQVEIPKTQETVYLKEISVPNGYKLNTEAFNVKLQAGKTQSLTISNEEQKGKITIRKSGEVLSSVSGQEGNLKFEYQSVPFGEASYSIYAAEKIVSQDQKTPIYESGELVDQLTTKADGSITSKELHLGKYKIVEQKAPADLTIGKTEAERTQYVTLSYAGQTVELVQEETTYINDRPKVKVQAVKKSENDKVTLEGAVFGLYAGEDIINAEGKVVVKKDTLIEKVTSDKEGAAAFHSDIPINFRYYLKEIQAPESYYMSSDRYDFLFEYENDKTYTYEFSHTFSNKEVRGEIHVFKIDKDAEEYISQGDADLDGAVYGLYAAEDIQHPNGKSEDVHKKDDLVAQGVIKDGKVDFTNLYLGNYYVKEISPGEGYLLDETAYPVEVGYEGQDVAIVHRNVTVKETVKKQAFELIKISEDGNQTETELLKGAGFKVFLIQNLKGVKDGSLKPSEGNAFKAEDFIGYDYSEDETAHYYENGKKVSVEELFTDKKGFVRSPELPYGKYVVFESTTPENLQTINPFLVTITEDSREPQPWRVFDDRPIQFFLKIIKEDAQTHLPVLNNHAQYKIYDVKKKEYVTMKVRYPEEKELDVFETNDEGYLMTPEQLKMGTYRIEEVKAPDLYVQPGYEMTLKDGEGDIPLNQLSQTGAYEDAKRDFITITVNSETAYEVEEETGKYIVVVRQQNDEAVGSLTIKKTGEDLVGAKNVEDSLLTKMKNGIAGTINSISEFFGKEEVIEEDSGYMFQYEKKGAEGITFEVYAKETIYTPDGQKDEAGNRKVLYEKDGLVAKLVTGKEGTVSLHNLPVGSYYLKETDVGNHHFVLDPEAKEFEIKYQGQEVAVDYVSMELENKRQKIELVLTKLSKETKEPVQGAVFGLYAEEDIVDLADNVLIESGTLIAKTESAEDGSIHFDVDLPHGKYLVKELEAAPGYLKTEDTWSFDATYQNPELEVITLTKEIEN</sequence>
<feature type="compositionally biased region" description="Basic and acidic residues" evidence="4">
    <location>
        <begin position="133"/>
        <end position="149"/>
    </location>
</feature>
<evidence type="ECO:0000256" key="1">
    <source>
        <dbReference type="ARBA" id="ARBA00007257"/>
    </source>
</evidence>
<evidence type="ECO:0000259" key="7">
    <source>
        <dbReference type="Pfam" id="PF20610"/>
    </source>
</evidence>
<comment type="caution">
    <text evidence="8">The sequence shown here is derived from an EMBL/GenBank/DDBJ whole genome shotgun (WGS) entry which is preliminary data.</text>
</comment>
<organism evidence="8 9">
    <name type="scientific">Blautia caecimuris</name>
    <dbReference type="NCBI Taxonomy" id="1796615"/>
    <lineage>
        <taxon>Bacteria</taxon>
        <taxon>Bacillati</taxon>
        <taxon>Bacillota</taxon>
        <taxon>Clostridia</taxon>
        <taxon>Lachnospirales</taxon>
        <taxon>Lachnospiraceae</taxon>
        <taxon>Blautia</taxon>
    </lineage>
</organism>
<keyword evidence="3 5" id="KW-0732">Signal</keyword>
<evidence type="ECO:0000256" key="3">
    <source>
        <dbReference type="ARBA" id="ARBA00022729"/>
    </source>
</evidence>
<name>A0ABV2M9V5_9FIRM</name>
<feature type="domain" description="SpaA-like prealbumin fold" evidence="6">
    <location>
        <begin position="1045"/>
        <end position="1122"/>
    </location>
</feature>
<protein>
    <submittedName>
        <fullName evidence="8">Surface anchored protein</fullName>
    </submittedName>
</protein>
<dbReference type="InterPro" id="IPR013783">
    <property type="entry name" value="Ig-like_fold"/>
</dbReference>
<feature type="region of interest" description="Disordered" evidence="4">
    <location>
        <begin position="133"/>
        <end position="168"/>
    </location>
</feature>
<proteinExistence type="inferred from homology"/>
<dbReference type="Proteomes" id="UP001549106">
    <property type="component" value="Unassembled WGS sequence"/>
</dbReference>
<comment type="similarity">
    <text evidence="1">Belongs to the serine-aspartate repeat-containing protein (SDr) family.</text>
</comment>
<feature type="domain" description="SpaA-like prealbumin fold" evidence="6">
    <location>
        <begin position="679"/>
        <end position="776"/>
    </location>
</feature>
<dbReference type="Pfam" id="PF17802">
    <property type="entry name" value="SpaA"/>
    <property type="match status" value="8"/>
</dbReference>
<feature type="domain" description="SpaA-like prealbumin fold" evidence="6">
    <location>
        <begin position="1354"/>
        <end position="1443"/>
    </location>
</feature>
<keyword evidence="9" id="KW-1185">Reference proteome</keyword>
<feature type="signal peptide" evidence="5">
    <location>
        <begin position="1"/>
        <end position="31"/>
    </location>
</feature>
<accession>A0ABV2M9V5</accession>
<feature type="domain" description="SpaA-like prealbumin fold" evidence="6">
    <location>
        <begin position="456"/>
        <end position="545"/>
    </location>
</feature>
<feature type="domain" description="SpaA-like prealbumin fold" evidence="6">
    <location>
        <begin position="1249"/>
        <end position="1338"/>
    </location>
</feature>
<feature type="domain" description="SpaA-like prealbumin fold" evidence="6">
    <location>
        <begin position="806"/>
        <end position="893"/>
    </location>
</feature>
<dbReference type="PANTHER" id="PTHR36108">
    <property type="entry name" value="COLOSSIN-B-RELATED"/>
    <property type="match status" value="1"/>
</dbReference>
<dbReference type="PROSITE" id="PS51257">
    <property type="entry name" value="PROKAR_LIPOPROTEIN"/>
    <property type="match status" value="1"/>
</dbReference>
<dbReference type="EMBL" id="JBEPMJ010000040">
    <property type="protein sequence ID" value="MET3752188.1"/>
    <property type="molecule type" value="Genomic_DNA"/>
</dbReference>
<reference evidence="8 9" key="1">
    <citation type="submission" date="2024-06" db="EMBL/GenBank/DDBJ databases">
        <title>Genomic Encyclopedia of Type Strains, Phase IV (KMG-IV): sequencing the most valuable type-strain genomes for metagenomic binning, comparative biology and taxonomic classification.</title>
        <authorList>
            <person name="Goeker M."/>
        </authorList>
    </citation>
    <scope>NUCLEOTIDE SEQUENCE [LARGE SCALE GENOMIC DNA]</scope>
    <source>
        <strain evidence="8 9">DSM 29492</strain>
    </source>
</reference>
<evidence type="ECO:0000256" key="5">
    <source>
        <dbReference type="SAM" id="SignalP"/>
    </source>
</evidence>
<dbReference type="InterPro" id="IPR041033">
    <property type="entry name" value="SpaA_PFL_dom_1"/>
</dbReference>
<evidence type="ECO:0000256" key="4">
    <source>
        <dbReference type="SAM" id="MobiDB-lite"/>
    </source>
</evidence>
<dbReference type="InterPro" id="IPR046751">
    <property type="entry name" value="TED_2"/>
</dbReference>
<feature type="domain" description="SpaA-like prealbumin fold" evidence="6">
    <location>
        <begin position="603"/>
        <end position="646"/>
    </location>
</feature>
<dbReference type="Gene3D" id="2.60.40.10">
    <property type="entry name" value="Immunoglobulins"/>
    <property type="match status" value="8"/>
</dbReference>
<evidence type="ECO:0000313" key="8">
    <source>
        <dbReference type="EMBL" id="MET3752188.1"/>
    </source>
</evidence>
<feature type="domain" description="SpaA-like prealbumin fold" evidence="6">
    <location>
        <begin position="919"/>
        <end position="1027"/>
    </location>
</feature>
<dbReference type="Pfam" id="PF20610">
    <property type="entry name" value="TED_2"/>
    <property type="match status" value="1"/>
</dbReference>
<evidence type="ECO:0000313" key="9">
    <source>
        <dbReference type="Proteomes" id="UP001549106"/>
    </source>
</evidence>
<feature type="domain" description="Thioester" evidence="7">
    <location>
        <begin position="202"/>
        <end position="329"/>
    </location>
</feature>
<gene>
    <name evidence="8" type="ORF">ABID24_003458</name>
</gene>
<keyword evidence="2" id="KW-0964">Secreted</keyword>
<dbReference type="RefSeq" id="WP_257465556.1">
    <property type="nucleotide sequence ID" value="NZ_JANJZT010000039.1"/>
</dbReference>